<dbReference type="InterPro" id="IPR017441">
    <property type="entry name" value="Protein_kinase_ATP_BS"/>
</dbReference>
<dbReference type="FunFam" id="3.30.200.20:FF:000432">
    <property type="entry name" value="LRR receptor-like serine/threonine-protein kinase EFR"/>
    <property type="match status" value="1"/>
</dbReference>
<evidence type="ECO:0000256" key="14">
    <source>
        <dbReference type="ARBA" id="ARBA00022777"/>
    </source>
</evidence>
<evidence type="ECO:0000256" key="6">
    <source>
        <dbReference type="ARBA" id="ARBA00022527"/>
    </source>
</evidence>
<keyword evidence="16 23" id="KW-1133">Transmembrane helix</keyword>
<dbReference type="PANTHER" id="PTHR48053">
    <property type="entry name" value="LEUCINE RICH REPEAT FAMILY PROTEIN, EXPRESSED"/>
    <property type="match status" value="1"/>
</dbReference>
<dbReference type="Pfam" id="PF23598">
    <property type="entry name" value="LRR_14"/>
    <property type="match status" value="1"/>
</dbReference>
<keyword evidence="6" id="KW-0723">Serine/threonine-protein kinase</keyword>
<evidence type="ECO:0000256" key="10">
    <source>
        <dbReference type="ARBA" id="ARBA00022692"/>
    </source>
</evidence>
<keyword evidence="10 23" id="KW-0812">Transmembrane</keyword>
<keyword evidence="12" id="KW-0677">Repeat</keyword>
<dbReference type="InterPro" id="IPR008271">
    <property type="entry name" value="Ser/Thr_kinase_AS"/>
</dbReference>
<keyword evidence="8" id="KW-0433">Leucine-rich repeat</keyword>
<keyword evidence="14" id="KW-0418">Kinase</keyword>
<dbReference type="Pfam" id="PF07714">
    <property type="entry name" value="PK_Tyr_Ser-Thr"/>
    <property type="match status" value="1"/>
</dbReference>
<feature type="binding site" evidence="22">
    <location>
        <position position="740"/>
    </location>
    <ligand>
        <name>ATP</name>
        <dbReference type="ChEBI" id="CHEBI:30616"/>
    </ligand>
</feature>
<dbReference type="Gramene" id="PRQ58136">
    <property type="protein sequence ID" value="PRQ58136"/>
    <property type="gene ID" value="RchiOBHm_Chr1g0355941"/>
</dbReference>
<dbReference type="Gene3D" id="1.10.510.10">
    <property type="entry name" value="Transferase(Phosphotransferase) domain 1"/>
    <property type="match status" value="1"/>
</dbReference>
<evidence type="ECO:0000259" key="25">
    <source>
        <dbReference type="PROSITE" id="PS50011"/>
    </source>
</evidence>
<dbReference type="SUPFAM" id="SSF52058">
    <property type="entry name" value="L domain-like"/>
    <property type="match status" value="2"/>
</dbReference>
<name>A0A2P6SHL8_ROSCH</name>
<dbReference type="InterPro" id="IPR013210">
    <property type="entry name" value="LRR_N_plant-typ"/>
</dbReference>
<evidence type="ECO:0000256" key="11">
    <source>
        <dbReference type="ARBA" id="ARBA00022729"/>
    </source>
</evidence>
<dbReference type="OMA" id="WNSSIHH"/>
<feature type="chain" id="PRO_5015122776" description="non-specific serine/threonine protein kinase" evidence="24">
    <location>
        <begin position="19"/>
        <end position="1026"/>
    </location>
</feature>
<dbReference type="EC" id="2.7.11.1" evidence="4"/>
<dbReference type="InterPro" id="IPR000719">
    <property type="entry name" value="Prot_kinase_dom"/>
</dbReference>
<evidence type="ECO:0000256" key="22">
    <source>
        <dbReference type="PROSITE-ProRule" id="PRU10141"/>
    </source>
</evidence>
<evidence type="ECO:0000256" key="17">
    <source>
        <dbReference type="ARBA" id="ARBA00023136"/>
    </source>
</evidence>
<evidence type="ECO:0000256" key="18">
    <source>
        <dbReference type="ARBA" id="ARBA00023170"/>
    </source>
</evidence>
<evidence type="ECO:0000256" key="23">
    <source>
        <dbReference type="SAM" id="Phobius"/>
    </source>
</evidence>
<keyword evidence="7" id="KW-0597">Phosphoprotein</keyword>
<dbReference type="Proteomes" id="UP000238479">
    <property type="component" value="Chromosome 1"/>
</dbReference>
<sequence>MGVLVMKLILVLCSLSNAEFIISFSMQDLSRPLITGLKGNESDRQALLAIKAQIQHDPNRVTSSWNESLHFCLWHGVTCSRRHLQRVAKLQLRSLALGGSISPHMGNLSFLRELVLENNSFTHQIPPQIGHLHRLQVLLLNNNSFIGTIPPNISNCLKLITLNLGRNNLVGQIPPQLGSLSKLELKFNNLTREIPLSLGNLSSLEFFSIGDNNLEGSIPNSLCQLKKITVFSLTTNRLSGIIPPCIYNLSNIVVFELSANQIQGSLPLNLGISAFPNLQFFSVFINQFTGAIPWSISNATNLVLFQCPSNKLTGHVPNLRNLHNLVTLHLADNYLGSGKHGDLSFVSELINATELRHLQFDTNNFGGTLPTSISNLSTNLQILAIGRNQIHGSIPAGLGNLINLQVLFMGGNSFTGSIPTDIGKLSRLVKLFLNNNELSESIPSSLGNLTWLVLLQLQENNLEGSIPSSLGKYNWLLELGLSGNNLNGTIPPQVFGLSSLSTVLNLGRNQFTGSLPMEIGKLTNLGGLDVSNNLLSGELPSSLGSCQSLEVLLLQGNFFLGPIPSSMKELRGIRDLDLSRNNFSGDIPQFLENLKLEYLNLSFNQFWGVVPTGGVFKNASATSVAGNARLCGGMTSLRLPLCKPNKSKGEGLSRRMKLMISLVSGFSLLGLVVMLSLFLLGTKRKETNLSTLGNSILQVSYATLLRATDGFSSANLIGVGAFGSVYKGILTDDRVVVAVKVLNMLHRGASKSFMAECEVLRNIRLRNLVKILTACSSIDFGGNDFKALVCEFMDNGSLEEWLHPSTGTREVIEAPKILSLIQRLDIAIDVASALDYLHNHCETPIVHCDLKPSNILLDSDLTGHVSDFGLSRFLSEPTRSVSGNQSSSIGLRGSVGYAAPEYGMGSEVSTYGDVYSFGILLLEMFTGKRSTDQMFSDNLNLHNYVKTALPELVYDILESLVLQEGTTSVAEANMHNQFSVRARKIEECLTLILGIGIACSVESPTNRKNIGDVASELQSIRRNLLG</sequence>
<evidence type="ECO:0000313" key="26">
    <source>
        <dbReference type="EMBL" id="PRQ58136.1"/>
    </source>
</evidence>
<dbReference type="InterPro" id="IPR051716">
    <property type="entry name" value="Plant_RL_S/T_kinase"/>
</dbReference>
<dbReference type="InterPro" id="IPR055414">
    <property type="entry name" value="LRR_R13L4/SHOC2-like"/>
</dbReference>
<evidence type="ECO:0000256" key="13">
    <source>
        <dbReference type="ARBA" id="ARBA00022741"/>
    </source>
</evidence>
<evidence type="ECO:0000256" key="21">
    <source>
        <dbReference type="ARBA" id="ARBA00048679"/>
    </source>
</evidence>
<keyword evidence="17 23" id="KW-0472">Membrane</keyword>
<dbReference type="PROSITE" id="PS50011">
    <property type="entry name" value="PROTEIN_KINASE_DOM"/>
    <property type="match status" value="1"/>
</dbReference>
<dbReference type="OrthoDB" id="676979at2759"/>
<evidence type="ECO:0000256" key="9">
    <source>
        <dbReference type="ARBA" id="ARBA00022679"/>
    </source>
</evidence>
<organism evidence="26 27">
    <name type="scientific">Rosa chinensis</name>
    <name type="common">China rose</name>
    <dbReference type="NCBI Taxonomy" id="74649"/>
    <lineage>
        <taxon>Eukaryota</taxon>
        <taxon>Viridiplantae</taxon>
        <taxon>Streptophyta</taxon>
        <taxon>Embryophyta</taxon>
        <taxon>Tracheophyta</taxon>
        <taxon>Spermatophyta</taxon>
        <taxon>Magnoliopsida</taxon>
        <taxon>eudicotyledons</taxon>
        <taxon>Gunneridae</taxon>
        <taxon>Pentapetalae</taxon>
        <taxon>rosids</taxon>
        <taxon>fabids</taxon>
        <taxon>Rosales</taxon>
        <taxon>Rosaceae</taxon>
        <taxon>Rosoideae</taxon>
        <taxon>Rosoideae incertae sedis</taxon>
        <taxon>Rosa</taxon>
    </lineage>
</organism>
<gene>
    <name evidence="26" type="ORF">RchiOBHm_Chr1g0355941</name>
</gene>
<dbReference type="SUPFAM" id="SSF56112">
    <property type="entry name" value="Protein kinase-like (PK-like)"/>
    <property type="match status" value="1"/>
</dbReference>
<dbReference type="AlphaFoldDB" id="A0A2P6SHL8"/>
<dbReference type="EMBL" id="PDCK01000039">
    <property type="protein sequence ID" value="PRQ58136.1"/>
    <property type="molecule type" value="Genomic_DNA"/>
</dbReference>
<dbReference type="PROSITE" id="PS00108">
    <property type="entry name" value="PROTEIN_KINASE_ST"/>
    <property type="match status" value="1"/>
</dbReference>
<evidence type="ECO:0000256" key="5">
    <source>
        <dbReference type="ARBA" id="ARBA00022475"/>
    </source>
</evidence>
<evidence type="ECO:0000256" key="8">
    <source>
        <dbReference type="ARBA" id="ARBA00022614"/>
    </source>
</evidence>
<dbReference type="InterPro" id="IPR032675">
    <property type="entry name" value="LRR_dom_sf"/>
</dbReference>
<dbReference type="PANTHER" id="PTHR48053:SF37">
    <property type="entry name" value="LEUCINE-RICH REPEAT PROTEIN KINASE FAMILY PROTEIN"/>
    <property type="match status" value="1"/>
</dbReference>
<comment type="catalytic activity">
    <reaction evidence="21">
        <text>L-seryl-[protein] + ATP = O-phospho-L-seryl-[protein] + ADP + H(+)</text>
        <dbReference type="Rhea" id="RHEA:17989"/>
        <dbReference type="Rhea" id="RHEA-COMP:9863"/>
        <dbReference type="Rhea" id="RHEA-COMP:11604"/>
        <dbReference type="ChEBI" id="CHEBI:15378"/>
        <dbReference type="ChEBI" id="CHEBI:29999"/>
        <dbReference type="ChEBI" id="CHEBI:30616"/>
        <dbReference type="ChEBI" id="CHEBI:83421"/>
        <dbReference type="ChEBI" id="CHEBI:456216"/>
        <dbReference type="EC" id="2.7.11.1"/>
    </reaction>
</comment>
<dbReference type="InterPro" id="IPR011009">
    <property type="entry name" value="Kinase-like_dom_sf"/>
</dbReference>
<evidence type="ECO:0000256" key="1">
    <source>
        <dbReference type="ARBA" id="ARBA00004162"/>
    </source>
</evidence>
<accession>A0A2P6SHL8</accession>
<dbReference type="SMART" id="SM00220">
    <property type="entry name" value="S_TKc"/>
    <property type="match status" value="1"/>
</dbReference>
<dbReference type="Gene3D" id="3.30.200.20">
    <property type="entry name" value="Phosphorylase Kinase, domain 1"/>
    <property type="match status" value="1"/>
</dbReference>
<evidence type="ECO:0000256" key="20">
    <source>
        <dbReference type="ARBA" id="ARBA00047899"/>
    </source>
</evidence>
<evidence type="ECO:0000256" key="7">
    <source>
        <dbReference type="ARBA" id="ARBA00022553"/>
    </source>
</evidence>
<dbReference type="FunFam" id="1.10.510.10:FF:000358">
    <property type="entry name" value="Putative leucine-rich repeat receptor-like serine/threonine-protein kinase"/>
    <property type="match status" value="1"/>
</dbReference>
<evidence type="ECO:0000256" key="12">
    <source>
        <dbReference type="ARBA" id="ARBA00022737"/>
    </source>
</evidence>
<dbReference type="GO" id="GO:0004674">
    <property type="term" value="F:protein serine/threonine kinase activity"/>
    <property type="evidence" value="ECO:0007669"/>
    <property type="project" value="UniProtKB-KW"/>
</dbReference>
<keyword evidence="15 22" id="KW-0067">ATP-binding</keyword>
<protein>
    <recommendedName>
        <fullName evidence="4">non-specific serine/threonine protein kinase</fullName>
        <ecNumber evidence="4">2.7.11.1</ecNumber>
    </recommendedName>
</protein>
<keyword evidence="19" id="KW-0325">Glycoprotein</keyword>
<evidence type="ECO:0000313" key="27">
    <source>
        <dbReference type="Proteomes" id="UP000238479"/>
    </source>
</evidence>
<keyword evidence="5" id="KW-1003">Cell membrane</keyword>
<keyword evidence="18" id="KW-0675">Receptor</keyword>
<evidence type="ECO:0000256" key="4">
    <source>
        <dbReference type="ARBA" id="ARBA00012513"/>
    </source>
</evidence>
<dbReference type="InterPro" id="IPR001611">
    <property type="entry name" value="Leu-rich_rpt"/>
</dbReference>
<comment type="caution">
    <text evidence="26">The sequence shown here is derived from an EMBL/GenBank/DDBJ whole genome shotgun (WGS) entry which is preliminary data.</text>
</comment>
<comment type="catalytic activity">
    <reaction evidence="20">
        <text>L-threonyl-[protein] + ATP = O-phospho-L-threonyl-[protein] + ADP + H(+)</text>
        <dbReference type="Rhea" id="RHEA:46608"/>
        <dbReference type="Rhea" id="RHEA-COMP:11060"/>
        <dbReference type="Rhea" id="RHEA-COMP:11605"/>
        <dbReference type="ChEBI" id="CHEBI:15378"/>
        <dbReference type="ChEBI" id="CHEBI:30013"/>
        <dbReference type="ChEBI" id="CHEBI:30616"/>
        <dbReference type="ChEBI" id="CHEBI:61977"/>
        <dbReference type="ChEBI" id="CHEBI:456216"/>
        <dbReference type="EC" id="2.7.11.1"/>
    </reaction>
</comment>
<dbReference type="GO" id="GO:0005524">
    <property type="term" value="F:ATP binding"/>
    <property type="evidence" value="ECO:0007669"/>
    <property type="project" value="UniProtKB-UniRule"/>
</dbReference>
<dbReference type="FunFam" id="3.80.10.10:FF:000288">
    <property type="entry name" value="LRR receptor-like serine/threonine-protein kinase EFR"/>
    <property type="match status" value="1"/>
</dbReference>
<keyword evidence="9 26" id="KW-0808">Transferase</keyword>
<dbReference type="FunFam" id="3.80.10.10:FF:000627">
    <property type="entry name" value="Probable leucine-rich repeat receptor-like protein kinase At2g33170"/>
    <property type="match status" value="1"/>
</dbReference>
<keyword evidence="27" id="KW-1185">Reference proteome</keyword>
<dbReference type="Gene3D" id="3.80.10.10">
    <property type="entry name" value="Ribonuclease Inhibitor"/>
    <property type="match status" value="3"/>
</dbReference>
<feature type="domain" description="Protein kinase" evidence="25">
    <location>
        <begin position="711"/>
        <end position="1026"/>
    </location>
</feature>
<evidence type="ECO:0000256" key="2">
    <source>
        <dbReference type="ARBA" id="ARBA00004479"/>
    </source>
</evidence>
<dbReference type="PROSITE" id="PS00107">
    <property type="entry name" value="PROTEIN_KINASE_ATP"/>
    <property type="match status" value="1"/>
</dbReference>
<proteinExistence type="inferred from homology"/>
<comment type="similarity">
    <text evidence="3">Belongs to the protein kinase superfamily. Ser/Thr protein kinase family.</text>
</comment>
<dbReference type="InterPro" id="IPR001245">
    <property type="entry name" value="Ser-Thr/Tyr_kinase_cat_dom"/>
</dbReference>
<dbReference type="GO" id="GO:0005886">
    <property type="term" value="C:plasma membrane"/>
    <property type="evidence" value="ECO:0007669"/>
    <property type="project" value="UniProtKB-SubCell"/>
</dbReference>
<evidence type="ECO:0000256" key="16">
    <source>
        <dbReference type="ARBA" id="ARBA00022989"/>
    </source>
</evidence>
<dbReference type="FunFam" id="3.80.10.10:FF:000383">
    <property type="entry name" value="Leucine-rich repeat receptor protein kinase EMS1"/>
    <property type="match status" value="1"/>
</dbReference>
<reference evidence="26 27" key="1">
    <citation type="journal article" date="2018" name="Nat. Genet.">
        <title>The Rosa genome provides new insights in the design of modern roses.</title>
        <authorList>
            <person name="Bendahmane M."/>
        </authorList>
    </citation>
    <scope>NUCLEOTIDE SEQUENCE [LARGE SCALE GENOMIC DNA]</scope>
    <source>
        <strain evidence="27">cv. Old Blush</strain>
    </source>
</reference>
<feature type="transmembrane region" description="Helical" evidence="23">
    <location>
        <begin position="658"/>
        <end position="680"/>
    </location>
</feature>
<feature type="signal peptide" evidence="24">
    <location>
        <begin position="1"/>
        <end position="18"/>
    </location>
</feature>
<keyword evidence="13 22" id="KW-0547">Nucleotide-binding</keyword>
<evidence type="ECO:0000256" key="19">
    <source>
        <dbReference type="ARBA" id="ARBA00023180"/>
    </source>
</evidence>
<comment type="subcellular location">
    <subcellularLocation>
        <location evidence="1">Cell membrane</location>
        <topology evidence="1">Single-pass membrane protein</topology>
    </subcellularLocation>
    <subcellularLocation>
        <location evidence="2">Membrane</location>
        <topology evidence="2">Single-pass type I membrane protein</topology>
    </subcellularLocation>
</comment>
<dbReference type="SMART" id="SM00369">
    <property type="entry name" value="LRR_TYP"/>
    <property type="match status" value="6"/>
</dbReference>
<evidence type="ECO:0000256" key="3">
    <source>
        <dbReference type="ARBA" id="ARBA00008684"/>
    </source>
</evidence>
<dbReference type="InterPro" id="IPR003591">
    <property type="entry name" value="Leu-rich_rpt_typical-subtyp"/>
</dbReference>
<evidence type="ECO:0000256" key="24">
    <source>
        <dbReference type="SAM" id="SignalP"/>
    </source>
</evidence>
<keyword evidence="11 24" id="KW-0732">Signal</keyword>
<dbReference type="Pfam" id="PF00560">
    <property type="entry name" value="LRR_1"/>
    <property type="match status" value="4"/>
</dbReference>
<evidence type="ECO:0000256" key="15">
    <source>
        <dbReference type="ARBA" id="ARBA00022840"/>
    </source>
</evidence>
<dbReference type="Pfam" id="PF08263">
    <property type="entry name" value="LRRNT_2"/>
    <property type="match status" value="1"/>
</dbReference>